<dbReference type="Gene3D" id="1.10.10.10">
    <property type="entry name" value="Winged helix-like DNA-binding domain superfamily/Winged helix DNA-binding domain"/>
    <property type="match status" value="1"/>
</dbReference>
<dbReference type="Pfam" id="PF13518">
    <property type="entry name" value="HTH_28"/>
    <property type="match status" value="1"/>
</dbReference>
<keyword evidence="3" id="KW-1185">Reference proteome</keyword>
<name>A0ABV2EQ03_9STRE</name>
<dbReference type="InterPro" id="IPR055247">
    <property type="entry name" value="InsJ-like_HTH"/>
</dbReference>
<feature type="domain" description="Insertion element IS150 protein InsJ-like helix-turn-helix" evidence="1">
    <location>
        <begin position="11"/>
        <end position="55"/>
    </location>
</feature>
<evidence type="ECO:0000313" key="2">
    <source>
        <dbReference type="EMBL" id="MET3533271.1"/>
    </source>
</evidence>
<gene>
    <name evidence="2" type="ORF">ABID50_000421</name>
</gene>
<organism evidence="2 3">
    <name type="scientific">Streptococcus parasuis</name>
    <dbReference type="NCBI Taxonomy" id="1501662"/>
    <lineage>
        <taxon>Bacteria</taxon>
        <taxon>Bacillati</taxon>
        <taxon>Bacillota</taxon>
        <taxon>Bacilli</taxon>
        <taxon>Lactobacillales</taxon>
        <taxon>Streptococcaceae</taxon>
        <taxon>Streptococcus</taxon>
    </lineage>
</organism>
<protein>
    <submittedName>
        <fullName evidence="2">Transposase-like protein</fullName>
    </submittedName>
</protein>
<dbReference type="InterPro" id="IPR036388">
    <property type="entry name" value="WH-like_DNA-bd_sf"/>
</dbReference>
<proteinExistence type="predicted"/>
<dbReference type="SUPFAM" id="SSF48295">
    <property type="entry name" value="TrpR-like"/>
    <property type="match status" value="1"/>
</dbReference>
<reference evidence="2 3" key="1">
    <citation type="submission" date="2024-06" db="EMBL/GenBank/DDBJ databases">
        <title>Genomic Encyclopedia of Type Strains, Phase IV (KMG-IV): sequencing the most valuable type-strain genomes for metagenomic binning, comparative biology and taxonomic classification.</title>
        <authorList>
            <person name="Goeker M."/>
        </authorList>
    </citation>
    <scope>NUCLEOTIDE SEQUENCE [LARGE SCALE GENOMIC DNA]</scope>
    <source>
        <strain evidence="2 3">DSM 29126</strain>
    </source>
</reference>
<dbReference type="InterPro" id="IPR010921">
    <property type="entry name" value="Trp_repressor/repl_initiator"/>
</dbReference>
<accession>A0ABV2EQ03</accession>
<evidence type="ECO:0000259" key="1">
    <source>
        <dbReference type="Pfam" id="PF13518"/>
    </source>
</evidence>
<evidence type="ECO:0000313" key="3">
    <source>
        <dbReference type="Proteomes" id="UP001549134"/>
    </source>
</evidence>
<comment type="caution">
    <text evidence="2">The sequence shown here is derived from an EMBL/GenBank/DDBJ whole genome shotgun (WGS) entry which is preliminary data.</text>
</comment>
<sequence length="68" mass="7859">MSKRSLKSVSEKLEIILIHLKVGESISWLARNHGISKETLLNWVRKYKEAGAERLEESSCWTKCSKEL</sequence>
<dbReference type="Proteomes" id="UP001549134">
    <property type="component" value="Unassembled WGS sequence"/>
</dbReference>
<dbReference type="EMBL" id="JBEPLX010000003">
    <property type="protein sequence ID" value="MET3533271.1"/>
    <property type="molecule type" value="Genomic_DNA"/>
</dbReference>